<evidence type="ECO:0000256" key="1">
    <source>
        <dbReference type="ARBA" id="ARBA00006801"/>
    </source>
</evidence>
<feature type="region of interest" description="Disordered" evidence="2">
    <location>
        <begin position="255"/>
        <end position="395"/>
    </location>
</feature>
<gene>
    <name evidence="4" type="ORF">Agub_g6296</name>
</gene>
<organism evidence="4 5">
    <name type="scientific">Astrephomene gubernaculifera</name>
    <dbReference type="NCBI Taxonomy" id="47775"/>
    <lineage>
        <taxon>Eukaryota</taxon>
        <taxon>Viridiplantae</taxon>
        <taxon>Chlorophyta</taxon>
        <taxon>core chlorophytes</taxon>
        <taxon>Chlorophyceae</taxon>
        <taxon>CS clade</taxon>
        <taxon>Chlamydomonadales</taxon>
        <taxon>Astrephomenaceae</taxon>
        <taxon>Astrephomene</taxon>
    </lineage>
</organism>
<evidence type="ECO:0000313" key="4">
    <source>
        <dbReference type="EMBL" id="GFR44988.1"/>
    </source>
</evidence>
<feature type="compositionally biased region" description="Acidic residues" evidence="2">
    <location>
        <begin position="258"/>
        <end position="316"/>
    </location>
</feature>
<dbReference type="EMBL" id="BMAR01000009">
    <property type="protein sequence ID" value="GFR44988.1"/>
    <property type="molecule type" value="Genomic_DNA"/>
</dbReference>
<name>A0AAD3HLD0_9CHLO</name>
<dbReference type="Pfam" id="PF13621">
    <property type="entry name" value="Cupin_8"/>
    <property type="match status" value="1"/>
</dbReference>
<sequence length="640" mass="66394">MVQAAQTSEDDVGGIATVDVATLDPETFWAKYVAPRKPVLIRGHPTDLSWRASSLWTDEYLIKKAGSARVLVEVRGGPGEGYGRGVKRPMRFAQFVRRVAAGDTNLYLTAQQVSIAPDGHPQLMAEPLISLAGGAAGGPAGGGGGGGSGSGADFPAAPSLAGHLVPQSLNVWMGAAPEGSSSGLHHDFHDNLYVLLRGRKRFRLFPPAQAALMYTHGRAVRVHDNGRIVYEGQGAAERLAAAECALEAALEAELSDAAWEEEEEEGEGKGDDDFDMQEEEDGDDEEEEQDGEEGEEEEEEEEEEDEAQEAAEEEQEGGPRNLRDDFDAAEGPSPRPPHGKRGNNSSSGNGSNGSGSGSKGAKGGGSASKGQGRECKEEEEEEADLIVDNNTPPSFSRVPMGDPRVSDLQLAAAFPLFPGRSAAVEVVVEAGSMLYLPAGWFHEVTSYGTAGGTAAAAAEGSDDVSIGTAAGGGSGNGSGAKGPPGGGPVGHLAFNYWFHPPDNLDPSRRGFKSPYVSDFWPSFWRSRTAAGLIGGLDPGPGAQAAPGQAADAAAAGAERKEEEGMEDAGDMLLPNGTGPNHGSVAAGKTHGSERKRRKAGDIDAGAGQERQTANGVAEEGDAASGRRLRARRGEVGAAPK</sequence>
<dbReference type="InterPro" id="IPR041667">
    <property type="entry name" value="Cupin_8"/>
</dbReference>
<evidence type="ECO:0000313" key="5">
    <source>
        <dbReference type="Proteomes" id="UP001054857"/>
    </source>
</evidence>
<keyword evidence="5" id="KW-1185">Reference proteome</keyword>
<dbReference type="PROSITE" id="PS51184">
    <property type="entry name" value="JMJC"/>
    <property type="match status" value="1"/>
</dbReference>
<dbReference type="PANTHER" id="PTHR12461:SF100">
    <property type="entry name" value="JMJC DOMAIN-CONTAINING PROTEIN 4"/>
    <property type="match status" value="1"/>
</dbReference>
<evidence type="ECO:0000256" key="2">
    <source>
        <dbReference type="SAM" id="MobiDB-lite"/>
    </source>
</evidence>
<feature type="compositionally biased region" description="Low complexity" evidence="2">
    <location>
        <begin position="539"/>
        <end position="556"/>
    </location>
</feature>
<dbReference type="InterPro" id="IPR014710">
    <property type="entry name" value="RmlC-like_jellyroll"/>
</dbReference>
<dbReference type="AlphaFoldDB" id="A0AAD3HLD0"/>
<accession>A0AAD3HLD0</accession>
<feature type="compositionally biased region" description="Gly residues" evidence="2">
    <location>
        <begin position="350"/>
        <end position="367"/>
    </location>
</feature>
<dbReference type="Proteomes" id="UP001054857">
    <property type="component" value="Unassembled WGS sequence"/>
</dbReference>
<reference evidence="4 5" key="1">
    <citation type="journal article" date="2021" name="Sci. Rep.">
        <title>Genome sequencing of the multicellular alga Astrephomene provides insights into convergent evolution of germ-soma differentiation.</title>
        <authorList>
            <person name="Yamashita S."/>
            <person name="Yamamoto K."/>
            <person name="Matsuzaki R."/>
            <person name="Suzuki S."/>
            <person name="Yamaguchi H."/>
            <person name="Hirooka S."/>
            <person name="Minakuchi Y."/>
            <person name="Miyagishima S."/>
            <person name="Kawachi M."/>
            <person name="Toyoda A."/>
            <person name="Nozaki H."/>
        </authorList>
    </citation>
    <scope>NUCLEOTIDE SEQUENCE [LARGE SCALE GENOMIC DNA]</scope>
    <source>
        <strain evidence="4 5">NIES-4017</strain>
    </source>
</reference>
<dbReference type="SUPFAM" id="SSF51197">
    <property type="entry name" value="Clavaminate synthase-like"/>
    <property type="match status" value="1"/>
</dbReference>
<feature type="domain" description="JmjC" evidence="3">
    <location>
        <begin position="146"/>
        <end position="515"/>
    </location>
</feature>
<proteinExistence type="inferred from homology"/>
<feature type="region of interest" description="Disordered" evidence="2">
    <location>
        <begin position="535"/>
        <end position="640"/>
    </location>
</feature>
<dbReference type="InterPro" id="IPR003347">
    <property type="entry name" value="JmjC_dom"/>
</dbReference>
<comment type="similarity">
    <text evidence="1">Belongs to the JARID1 histone demethylase family.</text>
</comment>
<comment type="caution">
    <text evidence="4">The sequence shown here is derived from an EMBL/GenBank/DDBJ whole genome shotgun (WGS) entry which is preliminary data.</text>
</comment>
<dbReference type="Gene3D" id="2.60.120.10">
    <property type="entry name" value="Jelly Rolls"/>
    <property type="match status" value="2"/>
</dbReference>
<protein>
    <recommendedName>
        <fullName evidence="3">JmjC domain-containing protein</fullName>
    </recommendedName>
</protein>
<dbReference type="PANTHER" id="PTHR12461">
    <property type="entry name" value="HYPOXIA-INDUCIBLE FACTOR 1 ALPHA INHIBITOR-RELATED"/>
    <property type="match status" value="1"/>
</dbReference>
<evidence type="ECO:0000259" key="3">
    <source>
        <dbReference type="PROSITE" id="PS51184"/>
    </source>
</evidence>
<feature type="non-terminal residue" evidence="4">
    <location>
        <position position="1"/>
    </location>
</feature>